<dbReference type="Gene3D" id="1.20.920.60">
    <property type="match status" value="1"/>
</dbReference>
<dbReference type="Proteomes" id="UP000195570">
    <property type="component" value="Unassembled WGS sequence"/>
</dbReference>
<feature type="compositionally biased region" description="Basic and acidic residues" evidence="2">
    <location>
        <begin position="1"/>
        <end position="12"/>
    </location>
</feature>
<dbReference type="InterPro" id="IPR056614">
    <property type="entry name" value="FAZ1_cons"/>
</dbReference>
<reference evidence="4" key="1">
    <citation type="submission" date="2016-09" db="EMBL/GenBank/DDBJ databases">
        <authorList>
            <person name="Hebert L."/>
            <person name="Moumen B."/>
        </authorList>
    </citation>
    <scope>NUCLEOTIDE SEQUENCE [LARGE SCALE GENOMIC DNA]</scope>
    <source>
        <strain evidence="4">OVI</strain>
    </source>
</reference>
<dbReference type="GeneID" id="92375215"/>
<evidence type="ECO:0000313" key="4">
    <source>
        <dbReference type="EMBL" id="SCU69706.1"/>
    </source>
</evidence>
<dbReference type="RefSeq" id="XP_067080621.1">
    <property type="nucleotide sequence ID" value="XM_067224520.1"/>
</dbReference>
<keyword evidence="1" id="KW-0175">Coiled coil</keyword>
<sequence>MSRRGGKDKESLLEVSQGLSGTATPRGSDRRAARGIVSPRVPGRHRADDKKEYTSVYVETVDEKTHIAEGSIVAFQFVSKGKWMWAIGTVVSDGATADGVGSSPAVTDPGLVSLLCWKVVWNSKDDVPEREERVVETAQERRERISRELYVHDVMRRENIVEGIRKDIRNISRESWKELMRLKEAPKAVLRAVRAVFELLCIELVASSESDEWDQMKRFMASSAFTDLLSDPNAVRMDDALADALNEKYLSDRLFDFTVVSANNRLAGLLQKWVTSEVYLYKARASLRMIDDQLSDTMGAQGSKFSASLRSGNSSTRVRPFSGRDGEDSVKMTVRSFSESGEISFVRTDEKVVVLQMSIFCKLIPLTGPLKSREMILKRDSIAQIRSAASKQLRGTPRGSNVATRVAGDRHVTESYVSTAPTGLTHIFCNQSIERLRLVARELGSLFDLHQMFTAERWKIMHRDTTSLRDRPNNISSKSADSERKLSRAMKRINELEGHLREKEDELRDVWGKTEEETKSLKKHVRSRSDEDSERRVNRGCGLNFRILCLLQDEEVNRMRLGTIEIQERFMLQLRETRSSNDMALNELKAEYVKETIALQREVSNLEGCQQRALSILRECLSRTQEGPLKHQQYVEKEDLHSCLLDVEQAMMELGASRLPSTHLFSERSDECTEHRTSRITTRRDAHAQTHALERLKNVVDDVGDNDVILIKDRLVEAMYDRELIQELLTREQQKCRELEKKEETLLLDLEQVTNQRTELDEEVQVLQAEVEALTKALKRATDGNKDADVHGARRPNSKKSGMDFMDGDDEQQTTEVAETFNSANTVQDQWLINLLEEEGVDHSGGVFTALCTYIEQLKANRATLEADRDMHASEARMLEMCLKTAADALEDALLHDERWRPRTTSSQHTTFHSKKFPGDDWGLVAANTPEALVNAIVHDVAAACHLPEDYVLDVDYRDDGVELHVTFDLRHDPSITTEEITRRLEECNFYEMEKIYANRHERKSGIDELRRDLQAKVEEINALRGTLRRLQTGTSGYSYSSR</sequence>
<dbReference type="Pfam" id="PF23398">
    <property type="entry name" value="FAZ1_cons"/>
    <property type="match status" value="1"/>
</dbReference>
<dbReference type="VEuPathDB" id="TriTrypDB:TEOVI_000127500"/>
<name>A0A1G4IBL2_TRYEQ</name>
<organism evidence="4 5">
    <name type="scientific">Trypanosoma equiperdum</name>
    <dbReference type="NCBI Taxonomy" id="5694"/>
    <lineage>
        <taxon>Eukaryota</taxon>
        <taxon>Discoba</taxon>
        <taxon>Euglenozoa</taxon>
        <taxon>Kinetoplastea</taxon>
        <taxon>Metakinetoplastina</taxon>
        <taxon>Trypanosomatida</taxon>
        <taxon>Trypanosomatidae</taxon>
        <taxon>Trypanosoma</taxon>
    </lineage>
</organism>
<feature type="region of interest" description="Disordered" evidence="2">
    <location>
        <begin position="780"/>
        <end position="814"/>
    </location>
</feature>
<feature type="region of interest" description="Disordered" evidence="2">
    <location>
        <begin position="1"/>
        <end position="48"/>
    </location>
</feature>
<comment type="caution">
    <text evidence="4">The sequence shown here is derived from an EMBL/GenBank/DDBJ whole genome shotgun (WGS) entry which is preliminary data.</text>
</comment>
<evidence type="ECO:0000259" key="3">
    <source>
        <dbReference type="Pfam" id="PF23398"/>
    </source>
</evidence>
<evidence type="ECO:0000313" key="5">
    <source>
        <dbReference type="Proteomes" id="UP000195570"/>
    </source>
</evidence>
<gene>
    <name evidence="4" type="ORF">TEOVI_000127500</name>
</gene>
<feature type="compositionally biased region" description="Basic and acidic residues" evidence="2">
    <location>
        <begin position="780"/>
        <end position="792"/>
    </location>
</feature>
<keyword evidence="5" id="KW-1185">Reference proteome</keyword>
<proteinExistence type="predicted"/>
<feature type="region of interest" description="Disordered" evidence="2">
    <location>
        <begin position="305"/>
        <end position="326"/>
    </location>
</feature>
<dbReference type="AlphaFoldDB" id="A0A1G4IBL2"/>
<evidence type="ECO:0000256" key="1">
    <source>
        <dbReference type="SAM" id="Coils"/>
    </source>
</evidence>
<feature type="domain" description="Flagellar attachment zone protein 1 conserved" evidence="3">
    <location>
        <begin position="910"/>
        <end position="1000"/>
    </location>
</feature>
<evidence type="ECO:0000256" key="2">
    <source>
        <dbReference type="SAM" id="MobiDB-lite"/>
    </source>
</evidence>
<accession>A0A1G4IBL2</accession>
<protein>
    <recommendedName>
        <fullName evidence="3">Flagellar attachment zone protein 1 conserved domain-containing protein</fullName>
    </recommendedName>
</protein>
<dbReference type="EMBL" id="CZPT02001290">
    <property type="protein sequence ID" value="SCU69706.1"/>
    <property type="molecule type" value="Genomic_DNA"/>
</dbReference>
<feature type="compositionally biased region" description="Polar residues" evidence="2">
    <location>
        <begin position="305"/>
        <end position="317"/>
    </location>
</feature>
<feature type="coiled-coil region" evidence="1">
    <location>
        <begin position="479"/>
        <end position="506"/>
    </location>
</feature>